<keyword evidence="1" id="KW-1133">Transmembrane helix</keyword>
<gene>
    <name evidence="2" type="ORF">FPRO_12648</name>
</gene>
<dbReference type="AlphaFoldDB" id="A0A1L7W613"/>
<reference evidence="3" key="1">
    <citation type="journal article" date="2016" name="Genome Biol. Evol.">
        <title>Comparative 'omics' of the Fusarium fujikuroi species complex highlights differences in genetic potential and metabolite synthesis.</title>
        <authorList>
            <person name="Niehaus E.-M."/>
            <person name="Muensterkoetter M."/>
            <person name="Proctor R.H."/>
            <person name="Brown D.W."/>
            <person name="Sharon A."/>
            <person name="Idan Y."/>
            <person name="Oren-Young L."/>
            <person name="Sieber C.M."/>
            <person name="Novak O."/>
            <person name="Pencik A."/>
            <person name="Tarkowska D."/>
            <person name="Hromadova K."/>
            <person name="Freeman S."/>
            <person name="Maymon M."/>
            <person name="Elazar M."/>
            <person name="Youssef S.A."/>
            <person name="El-Shabrawy E.S.M."/>
            <person name="Shalaby A.B.A."/>
            <person name="Houterman P."/>
            <person name="Brock N.L."/>
            <person name="Burkhardt I."/>
            <person name="Tsavkelova E.A."/>
            <person name="Dickschat J.S."/>
            <person name="Galuszka P."/>
            <person name="Gueldener U."/>
            <person name="Tudzynski B."/>
        </authorList>
    </citation>
    <scope>NUCLEOTIDE SEQUENCE [LARGE SCALE GENOMIC DNA]</scope>
    <source>
        <strain evidence="3">ET1</strain>
    </source>
</reference>
<proteinExistence type="predicted"/>
<dbReference type="GeneID" id="42057512"/>
<dbReference type="EMBL" id="FJOF01000013">
    <property type="protein sequence ID" value="CZR48038.1"/>
    <property type="molecule type" value="Genomic_DNA"/>
</dbReference>
<dbReference type="VEuPathDB" id="FungiDB:FPRO_12648"/>
<organism evidence="2 3">
    <name type="scientific">Fusarium proliferatum (strain ET1)</name>
    <name type="common">Orchid endophyte fungus</name>
    <dbReference type="NCBI Taxonomy" id="1227346"/>
    <lineage>
        <taxon>Eukaryota</taxon>
        <taxon>Fungi</taxon>
        <taxon>Dikarya</taxon>
        <taxon>Ascomycota</taxon>
        <taxon>Pezizomycotina</taxon>
        <taxon>Sordariomycetes</taxon>
        <taxon>Hypocreomycetidae</taxon>
        <taxon>Hypocreales</taxon>
        <taxon>Nectriaceae</taxon>
        <taxon>Fusarium</taxon>
        <taxon>Fusarium fujikuroi species complex</taxon>
    </lineage>
</organism>
<sequence>MSDYKIHWGLWHNYSLDYSEQLTLPAFVGSILVASTSTFIAIAGGQLWSLIAFIVYYYRANPGEPHDGIHISQQALYKNISSPLGLVWSLIKGNIVYAGLESWKKWWKRRASPYTTRRKRRLCLFGGLPTFVWLIYTAAGPASPFLTTHPVYKGNEVLARSQNCGFEQWDRSTSQGNIAFQKNSLRIASEALNYVNNCYNSTDALSCSVLPRKNLDYAVYQTSDCPFGSRCKVSPITMETGWMDSHEDFGMNAPVSDRVQMRKQAMCAVVDVRDLTTLASIGNDLFRYEYDLGPVEGLSENYTAYAVERQAPDYVGYNIQPYYAFQGVDGPWTPIADFNSSDGDVSLFVIQFGIIKYESKVTDPLFSATKPLNDTSFFTPDMPAGLMACIDRYQLQNPSGSIQTTMGSVKQVTGQFQKLNFNNAQMAAAARFMLPSSLTEMYNAVNGLGVAALRAQRNVFSSVSVGLPSDQWLAEARGWFETTLAMYQLRVVSFAFKDDSQLDPYMRLNLDLLTSQKTNITSDLESMCSQQKLRNIAKWQTFSIAGLAIIAGIGGGIIILSLAVEVIVDSTWKLFSLVRRATTSSKAKSKKPTSNLRLEQWRLDSVSQLQRRAFQHAGQGSWERGGDDIPVLRGTVNLLGEQRHELGYVSVQDETGDARS</sequence>
<name>A0A1L7W613_FUSPR</name>
<evidence type="ECO:0000256" key="1">
    <source>
        <dbReference type="SAM" id="Phobius"/>
    </source>
</evidence>
<accession>A0A1L7W613</accession>
<keyword evidence="1" id="KW-0812">Transmembrane</keyword>
<dbReference type="Proteomes" id="UP000183971">
    <property type="component" value="Unassembled WGS sequence"/>
</dbReference>
<evidence type="ECO:0000313" key="3">
    <source>
        <dbReference type="Proteomes" id="UP000183971"/>
    </source>
</evidence>
<keyword evidence="3" id="KW-1185">Reference proteome</keyword>
<keyword evidence="1" id="KW-0472">Membrane</keyword>
<feature type="transmembrane region" description="Helical" evidence="1">
    <location>
        <begin position="39"/>
        <end position="60"/>
    </location>
</feature>
<comment type="caution">
    <text evidence="2">The sequence shown here is derived from an EMBL/GenBank/DDBJ whole genome shotgun (WGS) entry which is preliminary data.</text>
</comment>
<dbReference type="RefSeq" id="XP_031088571.1">
    <property type="nucleotide sequence ID" value="XM_031223187.1"/>
</dbReference>
<protein>
    <submittedName>
        <fullName evidence="2">Uncharacterized protein</fullName>
    </submittedName>
</protein>
<feature type="transmembrane region" description="Helical" evidence="1">
    <location>
        <begin position="542"/>
        <end position="568"/>
    </location>
</feature>
<evidence type="ECO:0000313" key="2">
    <source>
        <dbReference type="EMBL" id="CZR48038.1"/>
    </source>
</evidence>
<feature type="transmembrane region" description="Helical" evidence="1">
    <location>
        <begin position="121"/>
        <end position="139"/>
    </location>
</feature>